<dbReference type="RefSeq" id="WP_044644639.1">
    <property type="nucleotide sequence ID" value="NZ_JTHP01000003.1"/>
</dbReference>
<dbReference type="EMBL" id="JTHP01000003">
    <property type="protein sequence ID" value="KJD47050.1"/>
    <property type="molecule type" value="Genomic_DNA"/>
</dbReference>
<evidence type="ECO:0000313" key="2">
    <source>
        <dbReference type="Proteomes" id="UP000032534"/>
    </source>
</evidence>
<proteinExistence type="predicted"/>
<dbReference type="Proteomes" id="UP000032534">
    <property type="component" value="Unassembled WGS sequence"/>
</dbReference>
<name>A0A0D7X6M1_9BACL</name>
<organism evidence="1 2">
    <name type="scientific">Paenibacillus terrae</name>
    <dbReference type="NCBI Taxonomy" id="159743"/>
    <lineage>
        <taxon>Bacteria</taxon>
        <taxon>Bacillati</taxon>
        <taxon>Bacillota</taxon>
        <taxon>Bacilli</taxon>
        <taxon>Bacillales</taxon>
        <taxon>Paenibacillaceae</taxon>
        <taxon>Paenibacillus</taxon>
    </lineage>
</organism>
<gene>
    <name evidence="1" type="ORF">QD47_02510</name>
</gene>
<sequence>MISGSNPAYGSATPLIEAIIEFEQELEANRHSLSFDLGLIMEHGRAPRYMATPPDVIPFARAGVDGIHYGFLTDFGLVKDLSQAPIVCISPVDWTGVWVVARHLQDFLSVVYTENSSLKRYYASGQDYTGHTGHRPPQAVDERTAFVRESFRERFGVQPIQDMAAYIDSLRTERKQNEAAPTLNGLGIPAFPSSAKQRSSMKSALLSVAEPFHWDKQGETVRDLFRNASREARLAFIRDAQTRHLFTHSALRVFVAGQLRSMGLSEAATHLEESYYTVIPDTMES</sequence>
<keyword evidence="2" id="KW-1185">Reference proteome</keyword>
<protein>
    <submittedName>
        <fullName evidence="1">Uncharacterized protein</fullName>
    </submittedName>
</protein>
<dbReference type="OrthoDB" id="264488at2"/>
<dbReference type="AlphaFoldDB" id="A0A0D7X6M1"/>
<comment type="caution">
    <text evidence="1">The sequence shown here is derived from an EMBL/GenBank/DDBJ whole genome shotgun (WGS) entry which is preliminary data.</text>
</comment>
<accession>A0A0D7X6M1</accession>
<evidence type="ECO:0000313" key="1">
    <source>
        <dbReference type="EMBL" id="KJD47050.1"/>
    </source>
</evidence>
<dbReference type="PATRIC" id="fig|159743.3.peg.538"/>
<reference evidence="1 2" key="1">
    <citation type="submission" date="2014-11" db="EMBL/GenBank/DDBJ databases">
        <title>Draft Genome Sequences of Paenibacillus polymyxa NRRL B-30509 and Paenibacillus terrae NRRL B-30644, Strains from a Poultry Environment that Produce Tridecaptin A and Paenicidins.</title>
        <authorList>
            <person name="van Belkum M.J."/>
            <person name="Lohans C.T."/>
            <person name="Vederas J.C."/>
        </authorList>
    </citation>
    <scope>NUCLEOTIDE SEQUENCE [LARGE SCALE GENOMIC DNA]</scope>
    <source>
        <strain evidence="1 2">NRRL B-30644</strain>
    </source>
</reference>